<dbReference type="InterPro" id="IPR013783">
    <property type="entry name" value="Ig-like_fold"/>
</dbReference>
<evidence type="ECO:0000313" key="6">
    <source>
        <dbReference type="Proteomes" id="UP001295444"/>
    </source>
</evidence>
<dbReference type="SMART" id="SM00407">
    <property type="entry name" value="IGc1"/>
    <property type="match status" value="1"/>
</dbReference>
<sequence>MDTTRISSCLLRLMLILHSPELQGAILAGQPHAVDVVLPCSHVLVEEGMGRGMGGLSFQRRDITLVLQNVTIIGDEETDPITDYVPPEDVETTTFQATVNFPPLPFAKRLLHAECEGEEMTCELSHLYTEFYVVHLRLPDLSLSILLRVEQQDRDLAEITEEEKIIVPMTVDLLLSSFPPSYLTSTSKDISLNCELWGSSEEIKVEWHLQSGGKGQMIVPEEGTRISIEPGTFVNSQEMSLNIKGVRVQDEGTYICTVNTKQHQMQQIIKLQVRDPPLVTLSLTGSSQPRLVCRTDRYYPLDVEISWLRGGEQFTHDSHVTSSHRMNIDGTFNLTSYLSVPIPPTGAPPDIYTCSVSHISISDPIEVYTSVPPKDLERSMGISGFLISSVIFILGIIMWKKRWAHGSDHSDGRDRVRLTQTE</sequence>
<dbReference type="Pfam" id="PF07686">
    <property type="entry name" value="V-set"/>
    <property type="match status" value="1"/>
</dbReference>
<feature type="domain" description="Ig-like" evidence="4">
    <location>
        <begin position="276"/>
        <end position="366"/>
    </location>
</feature>
<gene>
    <name evidence="5" type="ORF">PECUL_23A017307</name>
</gene>
<evidence type="ECO:0000259" key="4">
    <source>
        <dbReference type="PROSITE" id="PS50835"/>
    </source>
</evidence>
<keyword evidence="2" id="KW-0812">Transmembrane</keyword>
<dbReference type="InterPro" id="IPR003597">
    <property type="entry name" value="Ig_C1-set"/>
</dbReference>
<proteinExistence type="predicted"/>
<evidence type="ECO:0000256" key="2">
    <source>
        <dbReference type="SAM" id="Phobius"/>
    </source>
</evidence>
<dbReference type="PROSITE" id="PS00290">
    <property type="entry name" value="IG_MHC"/>
    <property type="match status" value="1"/>
</dbReference>
<keyword evidence="6" id="KW-1185">Reference proteome</keyword>
<feature type="chain" id="PRO_5041943528" evidence="3">
    <location>
        <begin position="25"/>
        <end position="422"/>
    </location>
</feature>
<accession>A0AAD1WUP6</accession>
<dbReference type="EMBL" id="OW240922">
    <property type="protein sequence ID" value="CAH2322727.1"/>
    <property type="molecule type" value="Genomic_DNA"/>
</dbReference>
<keyword evidence="3" id="KW-0732">Signal</keyword>
<dbReference type="InterPro" id="IPR036179">
    <property type="entry name" value="Ig-like_dom_sf"/>
</dbReference>
<feature type="domain" description="Ig-like" evidence="4">
    <location>
        <begin position="168"/>
        <end position="266"/>
    </location>
</feature>
<keyword evidence="2" id="KW-1133">Transmembrane helix</keyword>
<dbReference type="InterPro" id="IPR003599">
    <property type="entry name" value="Ig_sub"/>
</dbReference>
<dbReference type="PROSITE" id="PS50835">
    <property type="entry name" value="IG_LIKE"/>
    <property type="match status" value="2"/>
</dbReference>
<dbReference type="Pfam" id="PF07654">
    <property type="entry name" value="C1-set"/>
    <property type="match status" value="1"/>
</dbReference>
<evidence type="ECO:0000256" key="3">
    <source>
        <dbReference type="SAM" id="SignalP"/>
    </source>
</evidence>
<protein>
    <submittedName>
        <fullName evidence="5">Tapasin-related, partial</fullName>
    </submittedName>
</protein>
<evidence type="ECO:0000313" key="5">
    <source>
        <dbReference type="EMBL" id="CAH2322727.1"/>
    </source>
</evidence>
<dbReference type="Proteomes" id="UP001295444">
    <property type="component" value="Chromosome 11"/>
</dbReference>
<dbReference type="AlphaFoldDB" id="A0AAD1WUP6"/>
<dbReference type="SUPFAM" id="SSF48726">
    <property type="entry name" value="Immunoglobulin"/>
    <property type="match status" value="2"/>
</dbReference>
<dbReference type="PANTHER" id="PTHR23411">
    <property type="entry name" value="TAPASIN"/>
    <property type="match status" value="1"/>
</dbReference>
<dbReference type="InterPro" id="IPR050380">
    <property type="entry name" value="Immune_Resp_Modulators"/>
</dbReference>
<dbReference type="Gene3D" id="2.60.40.10">
    <property type="entry name" value="Immunoglobulins"/>
    <property type="match status" value="2"/>
</dbReference>
<dbReference type="InterPro" id="IPR003006">
    <property type="entry name" value="Ig/MHC_CS"/>
</dbReference>
<feature type="signal peptide" evidence="3">
    <location>
        <begin position="1"/>
        <end position="24"/>
    </location>
</feature>
<dbReference type="InterPro" id="IPR007110">
    <property type="entry name" value="Ig-like_dom"/>
</dbReference>
<name>A0AAD1WUP6_PELCU</name>
<organism evidence="5 6">
    <name type="scientific">Pelobates cultripes</name>
    <name type="common">Western spadefoot toad</name>
    <dbReference type="NCBI Taxonomy" id="61616"/>
    <lineage>
        <taxon>Eukaryota</taxon>
        <taxon>Metazoa</taxon>
        <taxon>Chordata</taxon>
        <taxon>Craniata</taxon>
        <taxon>Vertebrata</taxon>
        <taxon>Euteleostomi</taxon>
        <taxon>Amphibia</taxon>
        <taxon>Batrachia</taxon>
        <taxon>Anura</taxon>
        <taxon>Pelobatoidea</taxon>
        <taxon>Pelobatidae</taxon>
        <taxon>Pelobates</taxon>
    </lineage>
</organism>
<dbReference type="InterPro" id="IPR013106">
    <property type="entry name" value="Ig_V-set"/>
</dbReference>
<keyword evidence="2" id="KW-0472">Membrane</keyword>
<feature type="transmembrane region" description="Helical" evidence="2">
    <location>
        <begin position="380"/>
        <end position="399"/>
    </location>
</feature>
<keyword evidence="1" id="KW-0393">Immunoglobulin domain</keyword>
<dbReference type="SMART" id="SM00409">
    <property type="entry name" value="IG"/>
    <property type="match status" value="1"/>
</dbReference>
<reference evidence="5" key="1">
    <citation type="submission" date="2022-03" db="EMBL/GenBank/DDBJ databases">
        <authorList>
            <person name="Alioto T."/>
            <person name="Alioto T."/>
            <person name="Gomez Garrido J."/>
        </authorList>
    </citation>
    <scope>NUCLEOTIDE SEQUENCE</scope>
</reference>
<evidence type="ECO:0000256" key="1">
    <source>
        <dbReference type="ARBA" id="ARBA00023319"/>
    </source>
</evidence>